<dbReference type="GO" id="GO:0005737">
    <property type="term" value="C:cytoplasm"/>
    <property type="evidence" value="ECO:0007669"/>
    <property type="project" value="UniProtKB-SubCell"/>
</dbReference>
<dbReference type="FunFam" id="3.30.70.141:FF:000001">
    <property type="entry name" value="Nucleoside diphosphate kinase"/>
    <property type="match status" value="1"/>
</dbReference>
<dbReference type="PANTHER" id="PTHR46161">
    <property type="entry name" value="NUCLEOSIDE DIPHOSPHATE KINASE"/>
    <property type="match status" value="1"/>
</dbReference>
<keyword evidence="12 14" id="KW-0460">Magnesium</keyword>
<evidence type="ECO:0000256" key="4">
    <source>
        <dbReference type="ARBA" id="ARBA00017632"/>
    </source>
</evidence>
<feature type="domain" description="Nucleoside diphosphate kinase-like" evidence="18">
    <location>
        <begin position="3"/>
        <end position="140"/>
    </location>
</feature>
<gene>
    <name evidence="14" type="primary">ndk</name>
    <name evidence="19" type="ORF">A1355_21855</name>
</gene>
<dbReference type="PRINTS" id="PR01243">
    <property type="entry name" value="NUCDPKINASE"/>
</dbReference>
<sequence>MAIERTFSIIKPDAVAKNVIGEIVSRFEKNGLRVVASKMLQLTQDQAEGFYAEHKERGFFKDLVSFMTSGPVVVQVLEGENAVLKNRELMGATNPKEAAPGTIRADFAVSIDENAVHGSDAPESAAREIAYFFSANELCDRIR</sequence>
<dbReference type="RefSeq" id="WP_064026003.1">
    <property type="nucleotide sequence ID" value="NZ_LUUK01000064.1"/>
</dbReference>
<evidence type="ECO:0000313" key="20">
    <source>
        <dbReference type="Proteomes" id="UP000077628"/>
    </source>
</evidence>
<dbReference type="InterPro" id="IPR023005">
    <property type="entry name" value="Nucleoside_diP_kinase_AS"/>
</dbReference>
<keyword evidence="5 14" id="KW-0963">Cytoplasm</keyword>
<dbReference type="STRING" id="702114.A1355_21855"/>
<dbReference type="NCBIfam" id="NF001908">
    <property type="entry name" value="PRK00668.1"/>
    <property type="match status" value="1"/>
</dbReference>
<feature type="binding site" evidence="14 15">
    <location>
        <position position="114"/>
    </location>
    <ligand>
        <name>ATP</name>
        <dbReference type="ChEBI" id="CHEBI:30616"/>
    </ligand>
</feature>
<keyword evidence="11 14" id="KW-0067">ATP-binding</keyword>
<dbReference type="SUPFAM" id="SSF54919">
    <property type="entry name" value="Nucleoside diphosphate kinase, NDK"/>
    <property type="match status" value="1"/>
</dbReference>
<dbReference type="Gene3D" id="3.30.70.141">
    <property type="entry name" value="Nucleoside diphosphate kinase-like domain"/>
    <property type="match status" value="1"/>
</dbReference>
<comment type="subcellular location">
    <subcellularLocation>
        <location evidence="1 14">Cytoplasm</location>
    </subcellularLocation>
</comment>
<evidence type="ECO:0000256" key="9">
    <source>
        <dbReference type="ARBA" id="ARBA00022741"/>
    </source>
</evidence>
<proteinExistence type="inferred from homology"/>
<dbReference type="GO" id="GO:0006241">
    <property type="term" value="P:CTP biosynthetic process"/>
    <property type="evidence" value="ECO:0007669"/>
    <property type="project" value="UniProtKB-UniRule"/>
</dbReference>
<evidence type="ECO:0000259" key="18">
    <source>
        <dbReference type="SMART" id="SM00562"/>
    </source>
</evidence>
<dbReference type="OrthoDB" id="9801161at2"/>
<evidence type="ECO:0000256" key="12">
    <source>
        <dbReference type="ARBA" id="ARBA00022842"/>
    </source>
</evidence>
<evidence type="ECO:0000256" key="13">
    <source>
        <dbReference type="ARBA" id="ARBA00023080"/>
    </source>
</evidence>
<dbReference type="AlphaFoldDB" id="A0A177NZ03"/>
<feature type="active site" description="Pros-phosphohistidine intermediate" evidence="14 15">
    <location>
        <position position="117"/>
    </location>
</feature>
<dbReference type="GO" id="GO:0006228">
    <property type="term" value="P:UTP biosynthetic process"/>
    <property type="evidence" value="ECO:0007669"/>
    <property type="project" value="UniProtKB-UniRule"/>
</dbReference>
<dbReference type="PANTHER" id="PTHR46161:SF3">
    <property type="entry name" value="NUCLEOSIDE DIPHOSPHATE KINASE DDB_G0292928-RELATED"/>
    <property type="match status" value="1"/>
</dbReference>
<comment type="catalytic activity">
    <reaction evidence="14">
        <text>a ribonucleoside 5'-diphosphate + ATP = a ribonucleoside 5'-triphosphate + ADP</text>
        <dbReference type="Rhea" id="RHEA:18113"/>
        <dbReference type="ChEBI" id="CHEBI:30616"/>
        <dbReference type="ChEBI" id="CHEBI:57930"/>
        <dbReference type="ChEBI" id="CHEBI:61557"/>
        <dbReference type="ChEBI" id="CHEBI:456216"/>
        <dbReference type="EC" id="2.7.4.6"/>
    </reaction>
</comment>
<feature type="binding site" evidence="14 15">
    <location>
        <position position="87"/>
    </location>
    <ligand>
        <name>ATP</name>
        <dbReference type="ChEBI" id="CHEBI:30616"/>
    </ligand>
</feature>
<evidence type="ECO:0000256" key="14">
    <source>
        <dbReference type="HAMAP-Rule" id="MF_00451"/>
    </source>
</evidence>
<dbReference type="EMBL" id="LUUK01000064">
    <property type="protein sequence ID" value="OAI23258.1"/>
    <property type="molecule type" value="Genomic_DNA"/>
</dbReference>
<evidence type="ECO:0000256" key="15">
    <source>
        <dbReference type="PROSITE-ProRule" id="PRU00706"/>
    </source>
</evidence>
<dbReference type="Proteomes" id="UP000077628">
    <property type="component" value="Unassembled WGS sequence"/>
</dbReference>
<evidence type="ECO:0000256" key="2">
    <source>
        <dbReference type="ARBA" id="ARBA00008142"/>
    </source>
</evidence>
<evidence type="ECO:0000256" key="5">
    <source>
        <dbReference type="ARBA" id="ARBA00022490"/>
    </source>
</evidence>
<evidence type="ECO:0000256" key="11">
    <source>
        <dbReference type="ARBA" id="ARBA00022840"/>
    </source>
</evidence>
<dbReference type="HAMAP" id="MF_00451">
    <property type="entry name" value="NDP_kinase"/>
    <property type="match status" value="1"/>
</dbReference>
<name>A0A177NZ03_9GAMM</name>
<reference evidence="20" key="1">
    <citation type="submission" date="2016-03" db="EMBL/GenBank/DDBJ databases">
        <authorList>
            <person name="Heylen K."/>
            <person name="De Vos P."/>
            <person name="Vekeman B."/>
        </authorList>
    </citation>
    <scope>NUCLEOTIDE SEQUENCE [LARGE SCALE GENOMIC DNA]</scope>
    <source>
        <strain evidence="20">R-45383</strain>
    </source>
</reference>
<evidence type="ECO:0000256" key="1">
    <source>
        <dbReference type="ARBA" id="ARBA00004496"/>
    </source>
</evidence>
<feature type="binding site" evidence="14 15">
    <location>
        <position position="59"/>
    </location>
    <ligand>
        <name>ATP</name>
        <dbReference type="ChEBI" id="CHEBI:30616"/>
    </ligand>
</feature>
<keyword evidence="13 14" id="KW-0546">Nucleotide metabolism</keyword>
<keyword evidence="20" id="KW-1185">Reference proteome</keyword>
<dbReference type="GO" id="GO:0004550">
    <property type="term" value="F:nucleoside diphosphate kinase activity"/>
    <property type="evidence" value="ECO:0007669"/>
    <property type="project" value="UniProtKB-UniRule"/>
</dbReference>
<keyword evidence="8 14" id="KW-0479">Metal-binding</keyword>
<dbReference type="GO" id="GO:0046872">
    <property type="term" value="F:metal ion binding"/>
    <property type="evidence" value="ECO:0007669"/>
    <property type="project" value="UniProtKB-KW"/>
</dbReference>
<comment type="cofactor">
    <cofactor evidence="14">
        <name>Mg(2+)</name>
        <dbReference type="ChEBI" id="CHEBI:18420"/>
    </cofactor>
</comment>
<dbReference type="PROSITE" id="PS51374">
    <property type="entry name" value="NDPK_LIKE"/>
    <property type="match status" value="1"/>
</dbReference>
<feature type="binding site" evidence="14 15">
    <location>
        <position position="104"/>
    </location>
    <ligand>
        <name>ATP</name>
        <dbReference type="ChEBI" id="CHEBI:30616"/>
    </ligand>
</feature>
<comment type="subunit">
    <text evidence="14">Homotetramer.</text>
</comment>
<dbReference type="InterPro" id="IPR001564">
    <property type="entry name" value="Nucleoside_diP_kinase"/>
</dbReference>
<dbReference type="Pfam" id="PF00334">
    <property type="entry name" value="NDK"/>
    <property type="match status" value="1"/>
</dbReference>
<comment type="caution">
    <text evidence="19">The sequence shown here is derived from an EMBL/GenBank/DDBJ whole genome shotgun (WGS) entry which is preliminary data.</text>
</comment>
<keyword evidence="7 14" id="KW-0808">Transferase</keyword>
<keyword evidence="6 14" id="KW-0597">Phosphoprotein</keyword>
<dbReference type="InterPro" id="IPR034907">
    <property type="entry name" value="NDK-like_dom"/>
</dbReference>
<comment type="similarity">
    <text evidence="2 14 15 16">Belongs to the NDK family.</text>
</comment>
<evidence type="ECO:0000256" key="16">
    <source>
        <dbReference type="RuleBase" id="RU004011"/>
    </source>
</evidence>
<dbReference type="PROSITE" id="PS00469">
    <property type="entry name" value="NDPK"/>
    <property type="match status" value="1"/>
</dbReference>
<evidence type="ECO:0000256" key="7">
    <source>
        <dbReference type="ARBA" id="ARBA00022679"/>
    </source>
</evidence>
<dbReference type="CDD" id="cd04413">
    <property type="entry name" value="NDPk_I"/>
    <property type="match status" value="1"/>
</dbReference>
<evidence type="ECO:0000256" key="10">
    <source>
        <dbReference type="ARBA" id="ARBA00022777"/>
    </source>
</evidence>
<protein>
    <recommendedName>
        <fullName evidence="4 14">Nucleoside diphosphate kinase</fullName>
        <shortName evidence="14">NDK</shortName>
        <shortName evidence="14">NDP kinase</shortName>
        <ecNumber evidence="3 14">2.7.4.6</ecNumber>
    </recommendedName>
    <alternativeName>
        <fullName evidence="14">Nucleoside-2-P kinase</fullName>
    </alternativeName>
</protein>
<keyword evidence="10 14" id="KW-0418">Kinase</keyword>
<evidence type="ECO:0000256" key="3">
    <source>
        <dbReference type="ARBA" id="ARBA00012966"/>
    </source>
</evidence>
<feature type="binding site" evidence="14 15">
    <location>
        <position position="11"/>
    </location>
    <ligand>
        <name>ATP</name>
        <dbReference type="ChEBI" id="CHEBI:30616"/>
    </ligand>
</feature>
<evidence type="ECO:0000256" key="17">
    <source>
        <dbReference type="RuleBase" id="RU004013"/>
    </source>
</evidence>
<evidence type="ECO:0000256" key="8">
    <source>
        <dbReference type="ARBA" id="ARBA00022723"/>
    </source>
</evidence>
<dbReference type="GO" id="GO:0006183">
    <property type="term" value="P:GTP biosynthetic process"/>
    <property type="evidence" value="ECO:0007669"/>
    <property type="project" value="UniProtKB-UniRule"/>
</dbReference>
<organism evidence="19 20">
    <name type="scientific">Methylomonas koyamae</name>
    <dbReference type="NCBI Taxonomy" id="702114"/>
    <lineage>
        <taxon>Bacteria</taxon>
        <taxon>Pseudomonadati</taxon>
        <taxon>Pseudomonadota</taxon>
        <taxon>Gammaproteobacteria</taxon>
        <taxon>Methylococcales</taxon>
        <taxon>Methylococcaceae</taxon>
        <taxon>Methylomonas</taxon>
    </lineage>
</organism>
<dbReference type="EC" id="2.7.4.6" evidence="3 14"/>
<dbReference type="GO" id="GO:0005524">
    <property type="term" value="F:ATP binding"/>
    <property type="evidence" value="ECO:0007669"/>
    <property type="project" value="UniProtKB-UniRule"/>
</dbReference>
<feature type="binding site" evidence="14 15">
    <location>
        <position position="93"/>
    </location>
    <ligand>
        <name>ATP</name>
        <dbReference type="ChEBI" id="CHEBI:30616"/>
    </ligand>
</feature>
<dbReference type="SMART" id="SM00562">
    <property type="entry name" value="NDK"/>
    <property type="match status" value="1"/>
</dbReference>
<dbReference type="InterPro" id="IPR036850">
    <property type="entry name" value="NDK-like_dom_sf"/>
</dbReference>
<evidence type="ECO:0000256" key="6">
    <source>
        <dbReference type="ARBA" id="ARBA00022553"/>
    </source>
</evidence>
<accession>A0A177NZ03</accession>
<evidence type="ECO:0000313" key="19">
    <source>
        <dbReference type="EMBL" id="OAI23258.1"/>
    </source>
</evidence>
<comment type="catalytic activity">
    <reaction evidence="14 17">
        <text>a 2'-deoxyribonucleoside 5'-diphosphate + ATP = a 2'-deoxyribonucleoside 5'-triphosphate + ADP</text>
        <dbReference type="Rhea" id="RHEA:44640"/>
        <dbReference type="ChEBI" id="CHEBI:30616"/>
        <dbReference type="ChEBI" id="CHEBI:61560"/>
        <dbReference type="ChEBI" id="CHEBI:73316"/>
        <dbReference type="ChEBI" id="CHEBI:456216"/>
        <dbReference type="EC" id="2.7.4.6"/>
    </reaction>
</comment>
<keyword evidence="9 14" id="KW-0547">Nucleotide-binding</keyword>
<comment type="function">
    <text evidence="14">Major role in the synthesis of nucleoside triphosphates other than ATP. The ATP gamma phosphate is transferred to the NDP beta phosphate via a ping-pong mechanism, using a phosphorylated active-site intermediate.</text>
</comment>